<dbReference type="GO" id="GO:0046597">
    <property type="term" value="P:host-mediated suppression of symbiont invasion"/>
    <property type="evidence" value="ECO:0007669"/>
    <property type="project" value="UniProtKB-ARBA"/>
</dbReference>
<dbReference type="PROSITE" id="PS01186">
    <property type="entry name" value="EGF_2"/>
    <property type="match status" value="1"/>
</dbReference>
<name>A0A8B9SXQ9_ANAPL</name>
<protein>
    <recommendedName>
        <fullName evidence="13">Tomoregulin-1</fullName>
    </recommendedName>
    <alternativeName>
        <fullName evidence="14">Transmembrane protein with EGF-like and one follistatin-like domain</fullName>
    </alternativeName>
</protein>
<accession>A0A8B9SXQ9</accession>
<dbReference type="Ensembl" id="ENSAPLT00020013533.1">
    <property type="protein sequence ID" value="ENSAPLP00020012573.1"/>
    <property type="gene ID" value="ENSAPLG00020009210.1"/>
</dbReference>
<dbReference type="Proteomes" id="UP000694400">
    <property type="component" value="Chromosome 2"/>
</dbReference>
<dbReference type="Gene3D" id="2.10.25.10">
    <property type="entry name" value="Laminin"/>
    <property type="match status" value="1"/>
</dbReference>
<dbReference type="SUPFAM" id="SSF100895">
    <property type="entry name" value="Kazal-type serine protease inhibitors"/>
    <property type="match status" value="2"/>
</dbReference>
<feature type="region of interest" description="Disordered" evidence="16">
    <location>
        <begin position="408"/>
        <end position="429"/>
    </location>
</feature>
<proteinExistence type="inferred from homology"/>
<feature type="domain" description="Kazal-like" evidence="19">
    <location>
        <begin position="154"/>
        <end position="201"/>
    </location>
</feature>
<comment type="caution">
    <text evidence="15">Lacks conserved residue(s) required for the propagation of feature annotation.</text>
</comment>
<dbReference type="InterPro" id="IPR000742">
    <property type="entry name" value="EGF"/>
</dbReference>
<evidence type="ECO:0000256" key="8">
    <source>
        <dbReference type="ARBA" id="ARBA00022989"/>
    </source>
</evidence>
<dbReference type="CDD" id="cd00104">
    <property type="entry name" value="KAZAL_FS"/>
    <property type="match status" value="2"/>
</dbReference>
<dbReference type="InterPro" id="IPR002350">
    <property type="entry name" value="Kazal_dom"/>
</dbReference>
<feature type="disulfide bond" evidence="15">
    <location>
        <begin position="350"/>
        <end position="359"/>
    </location>
</feature>
<keyword evidence="3" id="KW-1003">Cell membrane</keyword>
<dbReference type="PROSITE" id="PS51465">
    <property type="entry name" value="KAZAL_2"/>
    <property type="match status" value="2"/>
</dbReference>
<dbReference type="SMART" id="SM00280">
    <property type="entry name" value="KAZAL"/>
    <property type="match status" value="2"/>
</dbReference>
<keyword evidence="6" id="KW-0732">Signal</keyword>
<comment type="similarity">
    <text evidence="11">Belongs to the tomoregulin family.</text>
</comment>
<comment type="subcellular location">
    <subcellularLocation>
        <location evidence="1">Cell membrane</location>
        <topology evidence="1">Single-pass type I membrane protein</topology>
    </subcellularLocation>
</comment>
<evidence type="ECO:0000256" key="4">
    <source>
        <dbReference type="ARBA" id="ARBA00022536"/>
    </source>
</evidence>
<evidence type="ECO:0000256" key="13">
    <source>
        <dbReference type="ARBA" id="ARBA00072083"/>
    </source>
</evidence>
<evidence type="ECO:0000256" key="15">
    <source>
        <dbReference type="PROSITE-ProRule" id="PRU00076"/>
    </source>
</evidence>
<dbReference type="SUPFAM" id="SSF57196">
    <property type="entry name" value="EGF/Laminin"/>
    <property type="match status" value="1"/>
</dbReference>
<feature type="transmembrane region" description="Helical" evidence="17">
    <location>
        <begin position="379"/>
        <end position="401"/>
    </location>
</feature>
<feature type="compositionally biased region" description="Polar residues" evidence="16">
    <location>
        <begin position="415"/>
        <end position="429"/>
    </location>
</feature>
<dbReference type="GO" id="GO:0005886">
    <property type="term" value="C:plasma membrane"/>
    <property type="evidence" value="ECO:0007669"/>
    <property type="project" value="UniProtKB-SubCell"/>
</dbReference>
<evidence type="ECO:0000256" key="6">
    <source>
        <dbReference type="ARBA" id="ARBA00022729"/>
    </source>
</evidence>
<evidence type="ECO:0000256" key="1">
    <source>
        <dbReference type="ARBA" id="ARBA00004251"/>
    </source>
</evidence>
<evidence type="ECO:0000256" key="12">
    <source>
        <dbReference type="ARBA" id="ARBA00063182"/>
    </source>
</evidence>
<evidence type="ECO:0000259" key="19">
    <source>
        <dbReference type="PROSITE" id="PS51465"/>
    </source>
</evidence>
<evidence type="ECO:0000313" key="20">
    <source>
        <dbReference type="Ensembl" id="ENSAPLP00020012573.1"/>
    </source>
</evidence>
<reference evidence="20" key="1">
    <citation type="submission" date="2019-08" db="EMBL/GenBank/DDBJ databases">
        <title>Three high-quality genomes provides insights into domestication of ducks.</title>
        <authorList>
            <person name="Hou Z.C."/>
            <person name="Zhu F."/>
            <person name="Yin Z.T."/>
            <person name="Zhang F."/>
        </authorList>
    </citation>
    <scope>NUCLEOTIDE SEQUENCE [LARGE SCALE GENOMIC DNA]</scope>
</reference>
<dbReference type="PANTHER" id="PTHR21632">
    <property type="entry name" value="REGULATORY PROTEIN ZESTE"/>
    <property type="match status" value="1"/>
</dbReference>
<evidence type="ECO:0000256" key="16">
    <source>
        <dbReference type="SAM" id="MobiDB-lite"/>
    </source>
</evidence>
<keyword evidence="2" id="KW-0217">Developmental protein</keyword>
<evidence type="ECO:0000256" key="11">
    <source>
        <dbReference type="ARBA" id="ARBA00038484"/>
    </source>
</evidence>
<dbReference type="Pfam" id="PF07648">
    <property type="entry name" value="Kazal_2"/>
    <property type="match status" value="2"/>
</dbReference>
<dbReference type="Gene3D" id="3.30.60.30">
    <property type="match status" value="2"/>
</dbReference>
<evidence type="ECO:0000256" key="3">
    <source>
        <dbReference type="ARBA" id="ARBA00022475"/>
    </source>
</evidence>
<sequence>MPPNHHISSHCVNTSTCPVDVSASCFHCAPQDSLLVVPPLQAQWGRNCIFVPYFYAAAETEGLWFITLAPTVRTNYNSLNTLQFIFRLEDNGLGEAASGEQDVVPKITHISISVSFLYFFAELNVRESDVRVCDESSCKYGGVCKEEGDGLKCACQFQCHTNYIPVCGSNGDTYQNECFLRRAACKHQKEITVVSRGPCYSDNGSGSGEGEYEGSGTEVQRKHSKCGVCKYRAECDEDAENVGCVCNIDCSGYSFNPVCASDGSSYNNPCFVREASCLRQEQIDIRHLGHCSVGKKDDGMQYRPEVKDASDQREDIYVGNHIPCSESFNGYCIHGKCEFIYSTQKASCRCESGYTGQHCEKTDFSILYVVPSRQKLTHVLIAAIIGAVQIAIIVAIVMCITRKCPKNNRGRRQKQNLGHFTSDTSSRMV</sequence>
<dbReference type="PANTHER" id="PTHR21632:SF3">
    <property type="entry name" value="TOMOREGULIN-1"/>
    <property type="match status" value="1"/>
</dbReference>
<evidence type="ECO:0000256" key="14">
    <source>
        <dbReference type="ARBA" id="ARBA00083173"/>
    </source>
</evidence>
<dbReference type="FunFam" id="2.10.25.10:FF:000233">
    <property type="entry name" value="tomoregulin-1 isoform X1"/>
    <property type="match status" value="1"/>
</dbReference>
<dbReference type="AlphaFoldDB" id="A0A8B9SXQ9"/>
<dbReference type="InterPro" id="IPR036058">
    <property type="entry name" value="Kazal_dom_sf"/>
</dbReference>
<feature type="domain" description="EGF-like" evidence="18">
    <location>
        <begin position="320"/>
        <end position="360"/>
    </location>
</feature>
<keyword evidence="5 17" id="KW-0812">Transmembrane</keyword>
<comment type="subunit">
    <text evidence="12">May interact with ST14.</text>
</comment>
<dbReference type="FunFam" id="3.30.60.30:FF:000002">
    <property type="entry name" value="tomoregulin-2 isoform X1"/>
    <property type="match status" value="1"/>
</dbReference>
<feature type="domain" description="Kazal-like" evidence="19">
    <location>
        <begin position="245"/>
        <end position="293"/>
    </location>
</feature>
<keyword evidence="9 17" id="KW-0472">Membrane</keyword>
<keyword evidence="7" id="KW-0677">Repeat</keyword>
<evidence type="ECO:0000256" key="7">
    <source>
        <dbReference type="ARBA" id="ARBA00022737"/>
    </source>
</evidence>
<keyword evidence="10 15" id="KW-1015">Disulfide bond</keyword>
<dbReference type="PROSITE" id="PS00022">
    <property type="entry name" value="EGF_1"/>
    <property type="match status" value="1"/>
</dbReference>
<keyword evidence="8 17" id="KW-1133">Transmembrane helix</keyword>
<evidence type="ECO:0000256" key="2">
    <source>
        <dbReference type="ARBA" id="ARBA00022473"/>
    </source>
</evidence>
<reference evidence="20" key="3">
    <citation type="submission" date="2025-09" db="UniProtKB">
        <authorList>
            <consortium name="Ensembl"/>
        </authorList>
    </citation>
    <scope>IDENTIFICATION</scope>
</reference>
<evidence type="ECO:0000256" key="9">
    <source>
        <dbReference type="ARBA" id="ARBA00023136"/>
    </source>
</evidence>
<evidence type="ECO:0000256" key="17">
    <source>
        <dbReference type="SAM" id="Phobius"/>
    </source>
</evidence>
<organism evidence="20 21">
    <name type="scientific">Anas platyrhynchos</name>
    <name type="common">Mallard</name>
    <name type="synonym">Anas boschas</name>
    <dbReference type="NCBI Taxonomy" id="8839"/>
    <lineage>
        <taxon>Eukaryota</taxon>
        <taxon>Metazoa</taxon>
        <taxon>Chordata</taxon>
        <taxon>Craniata</taxon>
        <taxon>Vertebrata</taxon>
        <taxon>Euteleostomi</taxon>
        <taxon>Archelosauria</taxon>
        <taxon>Archosauria</taxon>
        <taxon>Dinosauria</taxon>
        <taxon>Saurischia</taxon>
        <taxon>Theropoda</taxon>
        <taxon>Coelurosauria</taxon>
        <taxon>Aves</taxon>
        <taxon>Neognathae</taxon>
        <taxon>Galloanserae</taxon>
        <taxon>Anseriformes</taxon>
        <taxon>Anatidae</taxon>
        <taxon>Anatinae</taxon>
        <taxon>Anas</taxon>
    </lineage>
</organism>
<evidence type="ECO:0000256" key="10">
    <source>
        <dbReference type="ARBA" id="ARBA00023157"/>
    </source>
</evidence>
<keyword evidence="4 15" id="KW-0245">EGF-like domain</keyword>
<evidence type="ECO:0000259" key="18">
    <source>
        <dbReference type="PROSITE" id="PS50026"/>
    </source>
</evidence>
<evidence type="ECO:0000313" key="21">
    <source>
        <dbReference type="Proteomes" id="UP000694400"/>
    </source>
</evidence>
<dbReference type="PROSITE" id="PS50026">
    <property type="entry name" value="EGF_3"/>
    <property type="match status" value="1"/>
</dbReference>
<reference evidence="20" key="2">
    <citation type="submission" date="2025-08" db="UniProtKB">
        <authorList>
            <consortium name="Ensembl"/>
        </authorList>
    </citation>
    <scope>IDENTIFICATION</scope>
</reference>
<dbReference type="FunFam" id="3.30.60.30:FF:000051">
    <property type="entry name" value="LOW QUALITY PROTEIN: tomoregulin-1"/>
    <property type="match status" value="1"/>
</dbReference>
<evidence type="ECO:0000256" key="5">
    <source>
        <dbReference type="ARBA" id="ARBA00022692"/>
    </source>
</evidence>